<dbReference type="InterPro" id="IPR011049">
    <property type="entry name" value="Serralysin-like_metalloprot_C"/>
</dbReference>
<reference evidence="1 2" key="1">
    <citation type="submission" date="2019-06" db="EMBL/GenBank/DDBJ databases">
        <authorList>
            <person name="Jiang L."/>
        </authorList>
    </citation>
    <scope>NUCLEOTIDE SEQUENCE [LARGE SCALE GENOMIC DNA]</scope>
    <source>
        <strain evidence="1 2">YIM 48858</strain>
    </source>
</reference>
<evidence type="ECO:0000313" key="2">
    <source>
        <dbReference type="Proteomes" id="UP000305709"/>
    </source>
</evidence>
<dbReference type="EMBL" id="VDFV01000001">
    <property type="protein sequence ID" value="TNC74714.1"/>
    <property type="molecule type" value="Genomic_DNA"/>
</dbReference>
<dbReference type="SUPFAM" id="SSF51120">
    <property type="entry name" value="beta-Roll"/>
    <property type="match status" value="1"/>
</dbReference>
<dbReference type="Gene3D" id="2.150.10.10">
    <property type="entry name" value="Serralysin-like metalloprotease, C-terminal"/>
    <property type="match status" value="1"/>
</dbReference>
<evidence type="ECO:0008006" key="3">
    <source>
        <dbReference type="Google" id="ProtNLM"/>
    </source>
</evidence>
<comment type="caution">
    <text evidence="1">The sequence shown here is derived from an EMBL/GenBank/DDBJ whole genome shotgun (WGS) entry which is preliminary data.</text>
</comment>
<proteinExistence type="predicted"/>
<organism evidence="1 2">
    <name type="scientific">Rubellimicrobium roseum</name>
    <dbReference type="NCBI Taxonomy" id="687525"/>
    <lineage>
        <taxon>Bacteria</taxon>
        <taxon>Pseudomonadati</taxon>
        <taxon>Pseudomonadota</taxon>
        <taxon>Alphaproteobacteria</taxon>
        <taxon>Rhodobacterales</taxon>
        <taxon>Roseobacteraceae</taxon>
        <taxon>Rubellimicrobium</taxon>
    </lineage>
</organism>
<dbReference type="AlphaFoldDB" id="A0A5C4NIR0"/>
<evidence type="ECO:0000313" key="1">
    <source>
        <dbReference type="EMBL" id="TNC74714.1"/>
    </source>
</evidence>
<dbReference type="Proteomes" id="UP000305709">
    <property type="component" value="Unassembled WGS sequence"/>
</dbReference>
<dbReference type="OrthoDB" id="9342475at2"/>
<protein>
    <recommendedName>
        <fullName evidence="3">Calcium-binding protein</fullName>
    </recommendedName>
</protein>
<sequence length="164" mass="17107">MGDDDRFELSGGPARTLGYAGTDRLDGGAGADRFVVGLGRNLLSSGLASLGDRFVFGSVDDRRPGGQMDVISNCTPSANRTDLRGIDASSSTAGVYEAFGWSDGTAKGHAVWWRPMLLGGLNLHGNADHNVVARSASALRDLSGFATGDVLTSAPERQHAQRDG</sequence>
<dbReference type="RefSeq" id="WP_139079708.1">
    <property type="nucleotide sequence ID" value="NZ_VDFV01000001.1"/>
</dbReference>
<name>A0A5C4NIR0_9RHOB</name>
<accession>A0A5C4NIR0</accession>
<gene>
    <name evidence="1" type="ORF">FHG71_00825</name>
</gene>
<keyword evidence="2" id="KW-1185">Reference proteome</keyword>